<dbReference type="OrthoDB" id="10403499at2759"/>
<dbReference type="Pfam" id="PF22925">
    <property type="entry name" value="TS_C"/>
    <property type="match status" value="1"/>
</dbReference>
<dbReference type="InterPro" id="IPR055239">
    <property type="entry name" value="TS_C"/>
</dbReference>
<dbReference type="Pfam" id="PF13859">
    <property type="entry name" value="BNR_3"/>
    <property type="match status" value="1"/>
</dbReference>
<dbReference type="InterPro" id="IPR008377">
    <property type="entry name" value="Sialidase_trypan"/>
</dbReference>
<feature type="domain" description="Trans-sialidase C-terminal" evidence="2">
    <location>
        <begin position="131"/>
        <end position="344"/>
    </location>
</feature>
<dbReference type="SUPFAM" id="SSF49899">
    <property type="entry name" value="Concanavalin A-like lectins/glucanases"/>
    <property type="match status" value="1"/>
</dbReference>
<dbReference type="InterPro" id="IPR036278">
    <property type="entry name" value="Sialidase_sf"/>
</dbReference>
<evidence type="ECO:0000259" key="1">
    <source>
        <dbReference type="Pfam" id="PF13859"/>
    </source>
</evidence>
<name>V5A520_TRYCR</name>
<evidence type="ECO:0000313" key="3">
    <source>
        <dbReference type="EMBL" id="ESS55855.1"/>
    </source>
</evidence>
<dbReference type="Gene3D" id="2.60.120.200">
    <property type="match status" value="1"/>
</dbReference>
<sequence length="344" mass="36873">MLVTLPAYSKKDDTEVKEKGVLHLWLTDNAHIVDIGPVSGKDDDVAASALLYKSGTDDNNNELIALYEKKGGGDTPSPGMVSVRLTEQLEKVKEVLKTWKEVDERVSHLCNTLLAQKDPSPDTACSPTVKITAGLVGFLSGSFSDDTWKDEYLGVNATVTKGAEEGAVAEKAETAGSSDGVRFQGAWAEWPVGEQGENQLYHFANYEFTLVATVSIDGVPQEEGSPISLMGAKMNDAENPVLLGLSYNNKGKKWTLLCGDGKKTEHSSTWETQMDTTRYQVAIVLQDSTQGSAYVDGQRVGEPCKLETTDSKGISHFYIGGDGGSAENTAGQGGVSVTVRNVLL</sequence>
<proteinExistence type="predicted"/>
<dbReference type="PRINTS" id="PR01803">
    <property type="entry name" value="TCSIALIDASE"/>
</dbReference>
<dbReference type="VEuPathDB" id="TriTrypDB:TCDM_12654"/>
<dbReference type="SUPFAM" id="SSF50939">
    <property type="entry name" value="Sialidases"/>
    <property type="match status" value="1"/>
</dbReference>
<dbReference type="InterPro" id="IPR013320">
    <property type="entry name" value="ConA-like_dom_sf"/>
</dbReference>
<organism evidence="3 4">
    <name type="scientific">Trypanosoma cruzi Dm28c</name>
    <dbReference type="NCBI Taxonomy" id="1416333"/>
    <lineage>
        <taxon>Eukaryota</taxon>
        <taxon>Discoba</taxon>
        <taxon>Euglenozoa</taxon>
        <taxon>Kinetoplastea</taxon>
        <taxon>Metakinetoplastina</taxon>
        <taxon>Trypanosomatida</taxon>
        <taxon>Trypanosomatidae</taxon>
        <taxon>Trypanosoma</taxon>
        <taxon>Schizotrypanum</taxon>
    </lineage>
</organism>
<gene>
    <name evidence="3" type="ORF">TCDM_12654</name>
</gene>
<feature type="domain" description="Sialidase" evidence="1">
    <location>
        <begin position="1"/>
        <end position="68"/>
    </location>
</feature>
<comment type="caution">
    <text evidence="3">The sequence shown here is derived from an EMBL/GenBank/DDBJ whole genome shotgun (WGS) entry which is preliminary data.</text>
</comment>
<dbReference type="EMBL" id="AYLP01000645">
    <property type="protein sequence ID" value="ESS55855.1"/>
    <property type="molecule type" value="Genomic_DNA"/>
</dbReference>
<dbReference type="GO" id="GO:0004308">
    <property type="term" value="F:exo-alpha-sialidase activity"/>
    <property type="evidence" value="ECO:0007669"/>
    <property type="project" value="InterPro"/>
</dbReference>
<dbReference type="InterPro" id="IPR011040">
    <property type="entry name" value="Sialidase"/>
</dbReference>
<dbReference type="AlphaFoldDB" id="V5A520"/>
<accession>V5A520</accession>
<evidence type="ECO:0000313" key="4">
    <source>
        <dbReference type="Proteomes" id="UP000017861"/>
    </source>
</evidence>
<dbReference type="Gene3D" id="2.120.10.10">
    <property type="match status" value="1"/>
</dbReference>
<reference evidence="3 4" key="1">
    <citation type="journal article" date="2014" name="Genome Announc.">
        <title>Trypanosoma cruzi Clone Dm28c Draft Genome Sequence.</title>
        <authorList>
            <person name="Grisard E.C."/>
            <person name="Teixeira S.M."/>
            <person name="de Almeida L.G."/>
            <person name="Stoco P.H."/>
            <person name="Gerber A.L."/>
            <person name="Talavera-Lopez C."/>
            <person name="Lima O.C."/>
            <person name="Andersson B."/>
            <person name="de Vasconcelos A.T."/>
        </authorList>
    </citation>
    <scope>NUCLEOTIDE SEQUENCE [LARGE SCALE GENOMIC DNA]</scope>
    <source>
        <strain evidence="3 4">Dm28c</strain>
    </source>
</reference>
<dbReference type="Proteomes" id="UP000017861">
    <property type="component" value="Unassembled WGS sequence"/>
</dbReference>
<protein>
    <submittedName>
        <fullName evidence="3">Trans-sialidase</fullName>
    </submittedName>
</protein>
<evidence type="ECO:0000259" key="2">
    <source>
        <dbReference type="Pfam" id="PF22925"/>
    </source>
</evidence>